<dbReference type="SUPFAM" id="SSF53474">
    <property type="entry name" value="alpha/beta-Hydrolases"/>
    <property type="match status" value="1"/>
</dbReference>
<accession>A0A210R707</accession>
<feature type="active site" evidence="3">
    <location>
        <position position="187"/>
    </location>
</feature>
<comment type="similarity">
    <text evidence="1">Belongs to the 'GDXG' lipolytic enzyme family.</text>
</comment>
<dbReference type="Proteomes" id="UP000242188">
    <property type="component" value="Unassembled WGS sequence"/>
</dbReference>
<keyword evidence="2" id="KW-0378">Hydrolase</keyword>
<dbReference type="GO" id="GO:0052689">
    <property type="term" value="F:carboxylic ester hydrolase activity"/>
    <property type="evidence" value="ECO:0007669"/>
    <property type="project" value="InterPro"/>
</dbReference>
<evidence type="ECO:0000259" key="4">
    <source>
        <dbReference type="Pfam" id="PF07859"/>
    </source>
</evidence>
<feature type="active site" evidence="3">
    <location>
        <position position="376"/>
    </location>
</feature>
<sequence length="403" mass="45366">MQLQTCLIVSAALLVGVAYYVYYPFPADADQPWKQMMSMVPIRTINHVCHFGERVGYSSSALCRRWFSLFLMSKQELSDEDLEVTDTLFGGVKVRLYIPKESNPEHTGLVYIHGGGWYLGNVNIYDKKTRDFARSLKAVVVSIDYRLAPEHPFPVPLEDCLAATKHFLGNAKKYGVNPRRIGIGGDSAGGNLAMAVALKLAKEGETGEPTLPPLRSLSLVYPALQIVDFNLPSYVDYTGGPFLLNKQLMVSAWLTYAFGNENHLTDFFNNRHMSPESRLNLRRFVNSSLLPGEYIDRKVKDSSSFNKHLAEEVGDTLSNQFLSPLLSSDEDLRKLPKMLLFTCQYDPLLSDGIILVKRLQNLGNPVVYQHFTGVQHGFFSSRFVMTKGKQALTAYKEFLKKEL</sequence>
<dbReference type="OrthoDB" id="408631at2759"/>
<feature type="active site" evidence="3">
    <location>
        <position position="346"/>
    </location>
</feature>
<feature type="domain" description="Alpha/beta hydrolase fold-3" evidence="4">
    <location>
        <begin position="109"/>
        <end position="266"/>
    </location>
</feature>
<dbReference type="EMBL" id="NEDP02000107">
    <property type="protein sequence ID" value="OWF56718.1"/>
    <property type="molecule type" value="Genomic_DNA"/>
</dbReference>
<evidence type="ECO:0000256" key="2">
    <source>
        <dbReference type="ARBA" id="ARBA00022801"/>
    </source>
</evidence>
<proteinExistence type="inferred from homology"/>
<dbReference type="InterPro" id="IPR013094">
    <property type="entry name" value="AB_hydrolase_3"/>
</dbReference>
<evidence type="ECO:0000256" key="1">
    <source>
        <dbReference type="ARBA" id="ARBA00010515"/>
    </source>
</evidence>
<organism evidence="5 6">
    <name type="scientific">Mizuhopecten yessoensis</name>
    <name type="common">Japanese scallop</name>
    <name type="synonym">Patinopecten yessoensis</name>
    <dbReference type="NCBI Taxonomy" id="6573"/>
    <lineage>
        <taxon>Eukaryota</taxon>
        <taxon>Metazoa</taxon>
        <taxon>Spiralia</taxon>
        <taxon>Lophotrochozoa</taxon>
        <taxon>Mollusca</taxon>
        <taxon>Bivalvia</taxon>
        <taxon>Autobranchia</taxon>
        <taxon>Pteriomorphia</taxon>
        <taxon>Pectinida</taxon>
        <taxon>Pectinoidea</taxon>
        <taxon>Pectinidae</taxon>
        <taxon>Mizuhopecten</taxon>
    </lineage>
</organism>
<dbReference type="InterPro" id="IPR029058">
    <property type="entry name" value="AB_hydrolase_fold"/>
</dbReference>
<protein>
    <submittedName>
        <fullName evidence="5">Arylacetamide deacetylase</fullName>
    </submittedName>
</protein>
<evidence type="ECO:0000313" key="6">
    <source>
        <dbReference type="Proteomes" id="UP000242188"/>
    </source>
</evidence>
<gene>
    <name evidence="5" type="ORF">KP79_PYT20177</name>
</gene>
<dbReference type="PANTHER" id="PTHR48081">
    <property type="entry name" value="AB HYDROLASE SUPERFAMILY PROTEIN C4A8.06C"/>
    <property type="match status" value="1"/>
</dbReference>
<dbReference type="InterPro" id="IPR050300">
    <property type="entry name" value="GDXG_lipolytic_enzyme"/>
</dbReference>
<evidence type="ECO:0000256" key="3">
    <source>
        <dbReference type="PIRSR" id="PIRSR037251-1"/>
    </source>
</evidence>
<dbReference type="InterPro" id="IPR017157">
    <property type="entry name" value="Arylacetamide_deacetylase"/>
</dbReference>
<name>A0A210R707_MIZYE</name>
<feature type="domain" description="Alpha/beta hydrolase fold-3" evidence="4">
    <location>
        <begin position="301"/>
        <end position="379"/>
    </location>
</feature>
<dbReference type="GO" id="GO:0016020">
    <property type="term" value="C:membrane"/>
    <property type="evidence" value="ECO:0007669"/>
    <property type="project" value="InterPro"/>
</dbReference>
<comment type="caution">
    <text evidence="5">The sequence shown here is derived from an EMBL/GenBank/DDBJ whole genome shotgun (WGS) entry which is preliminary data.</text>
</comment>
<dbReference type="AlphaFoldDB" id="A0A210R707"/>
<dbReference type="STRING" id="6573.A0A210R707"/>
<dbReference type="Gene3D" id="3.40.50.1820">
    <property type="entry name" value="alpha/beta hydrolase"/>
    <property type="match status" value="1"/>
</dbReference>
<dbReference type="Pfam" id="PF07859">
    <property type="entry name" value="Abhydrolase_3"/>
    <property type="match status" value="2"/>
</dbReference>
<dbReference type="PIRSF" id="PIRSF037251">
    <property type="entry name" value="Arylacetamide_deacetylase"/>
    <property type="match status" value="1"/>
</dbReference>
<reference evidence="5 6" key="1">
    <citation type="journal article" date="2017" name="Nat. Ecol. Evol.">
        <title>Scallop genome provides insights into evolution of bilaterian karyotype and development.</title>
        <authorList>
            <person name="Wang S."/>
            <person name="Zhang J."/>
            <person name="Jiao W."/>
            <person name="Li J."/>
            <person name="Xun X."/>
            <person name="Sun Y."/>
            <person name="Guo X."/>
            <person name="Huan P."/>
            <person name="Dong B."/>
            <person name="Zhang L."/>
            <person name="Hu X."/>
            <person name="Sun X."/>
            <person name="Wang J."/>
            <person name="Zhao C."/>
            <person name="Wang Y."/>
            <person name="Wang D."/>
            <person name="Huang X."/>
            <person name="Wang R."/>
            <person name="Lv J."/>
            <person name="Li Y."/>
            <person name="Zhang Z."/>
            <person name="Liu B."/>
            <person name="Lu W."/>
            <person name="Hui Y."/>
            <person name="Liang J."/>
            <person name="Zhou Z."/>
            <person name="Hou R."/>
            <person name="Li X."/>
            <person name="Liu Y."/>
            <person name="Li H."/>
            <person name="Ning X."/>
            <person name="Lin Y."/>
            <person name="Zhao L."/>
            <person name="Xing Q."/>
            <person name="Dou J."/>
            <person name="Li Y."/>
            <person name="Mao J."/>
            <person name="Guo H."/>
            <person name="Dou H."/>
            <person name="Li T."/>
            <person name="Mu C."/>
            <person name="Jiang W."/>
            <person name="Fu Q."/>
            <person name="Fu X."/>
            <person name="Miao Y."/>
            <person name="Liu J."/>
            <person name="Yu Q."/>
            <person name="Li R."/>
            <person name="Liao H."/>
            <person name="Li X."/>
            <person name="Kong Y."/>
            <person name="Jiang Z."/>
            <person name="Chourrout D."/>
            <person name="Li R."/>
            <person name="Bao Z."/>
        </authorList>
    </citation>
    <scope>NUCLEOTIDE SEQUENCE [LARGE SCALE GENOMIC DNA]</scope>
    <source>
        <strain evidence="5 6">PY_sf001</strain>
    </source>
</reference>
<evidence type="ECO:0000313" key="5">
    <source>
        <dbReference type="EMBL" id="OWF56718.1"/>
    </source>
</evidence>
<keyword evidence="6" id="KW-1185">Reference proteome</keyword>
<dbReference type="PANTHER" id="PTHR48081:SF8">
    <property type="entry name" value="ALPHA_BETA HYDROLASE FOLD-3 DOMAIN-CONTAINING PROTEIN-RELATED"/>
    <property type="match status" value="1"/>
</dbReference>